<accession>A0AAC9UH63</accession>
<evidence type="ECO:0000313" key="2">
    <source>
        <dbReference type="EMBL" id="ASM53502.1"/>
    </source>
</evidence>
<evidence type="ECO:0000313" key="3">
    <source>
        <dbReference type="Proteomes" id="UP000198329"/>
    </source>
</evidence>
<dbReference type="EMBL" id="CP011036">
    <property type="protein sequence ID" value="ASM53502.1"/>
    <property type="molecule type" value="Genomic_DNA"/>
</dbReference>
<dbReference type="Gene3D" id="3.40.50.1460">
    <property type="match status" value="1"/>
</dbReference>
<sequence length="194" mass="21768">MQYDLQGLFYGLSSKDRLIFYYVGHGFHNGVTNYLSTYDMHPMNVDKTAISLRDVLLDPLSKSECNSAMIFIDACAQSFVCANSRNTLSNIDVDEIKIILSDSNYLASYFSCQPGQSSYSCDNLKQGIWTYHLSQAMKGEKPDAVLSKKYVTDRSLSDYLAKSVTTYVKDELGYVQNPKSILDADSENVLVQIP</sequence>
<dbReference type="GO" id="GO:0004197">
    <property type="term" value="F:cysteine-type endopeptidase activity"/>
    <property type="evidence" value="ECO:0007669"/>
    <property type="project" value="InterPro"/>
</dbReference>
<dbReference type="InterPro" id="IPR029030">
    <property type="entry name" value="Caspase-like_dom_sf"/>
</dbReference>
<protein>
    <recommendedName>
        <fullName evidence="1">Peptidase C14 caspase domain-containing protein</fullName>
    </recommendedName>
</protein>
<dbReference type="Proteomes" id="UP000198329">
    <property type="component" value="Chromosome I"/>
</dbReference>
<dbReference type="RefSeq" id="WP_244181064.1">
    <property type="nucleotide sequence ID" value="NZ_BJXZ01000078.1"/>
</dbReference>
<dbReference type="AlphaFoldDB" id="A0AAC9UH63"/>
<proteinExistence type="predicted"/>
<dbReference type="Pfam" id="PF00656">
    <property type="entry name" value="Peptidase_C14"/>
    <property type="match status" value="1"/>
</dbReference>
<feature type="domain" description="Peptidase C14 caspase" evidence="1">
    <location>
        <begin position="14"/>
        <end position="142"/>
    </location>
</feature>
<name>A0AAC9UH63_9GAMM</name>
<dbReference type="GO" id="GO:0006508">
    <property type="term" value="P:proteolysis"/>
    <property type="evidence" value="ECO:0007669"/>
    <property type="project" value="InterPro"/>
</dbReference>
<dbReference type="SUPFAM" id="SSF52129">
    <property type="entry name" value="Caspase-like"/>
    <property type="match status" value="1"/>
</dbReference>
<organism evidence="2 3">
    <name type="scientific">Pseudoalteromonas nigrifaciens</name>
    <dbReference type="NCBI Taxonomy" id="28109"/>
    <lineage>
        <taxon>Bacteria</taxon>
        <taxon>Pseudomonadati</taxon>
        <taxon>Pseudomonadota</taxon>
        <taxon>Gammaproteobacteria</taxon>
        <taxon>Alteromonadales</taxon>
        <taxon>Pseudoalteromonadaceae</taxon>
        <taxon>Pseudoalteromonas</taxon>
    </lineage>
</organism>
<evidence type="ECO:0000259" key="1">
    <source>
        <dbReference type="Pfam" id="PF00656"/>
    </source>
</evidence>
<dbReference type="InterPro" id="IPR011600">
    <property type="entry name" value="Pept_C14_caspase"/>
</dbReference>
<reference evidence="2 3" key="1">
    <citation type="submission" date="2015-03" db="EMBL/GenBank/DDBJ databases">
        <authorList>
            <person name="Xie B.-B."/>
            <person name="Rong J.-C."/>
            <person name="Qin Q.-L."/>
            <person name="Zhang Y.-Z."/>
        </authorList>
    </citation>
    <scope>NUCLEOTIDE SEQUENCE [LARGE SCALE GENOMIC DNA]</scope>
    <source>
        <strain evidence="2 3">KMM 661</strain>
    </source>
</reference>
<gene>
    <name evidence="2" type="ORF">PNIG_a1331</name>
</gene>
<keyword evidence="3" id="KW-1185">Reference proteome</keyword>
<dbReference type="KEGG" id="png:PNIG_a1331"/>
<dbReference type="GeneID" id="300941179"/>